<dbReference type="PROSITE" id="PS51352">
    <property type="entry name" value="THIOREDOXIN_2"/>
    <property type="match status" value="1"/>
</dbReference>
<accession>A0A9P5VPA0</accession>
<proteinExistence type="inferred from homology"/>
<dbReference type="Proteomes" id="UP000696485">
    <property type="component" value="Unassembled WGS sequence"/>
</dbReference>
<sequence>MVKTIESDAVYYHILASSRKVVIQWSAVWCSHCKAIAPKLAEYDEDFADITFIKVDVDEFPEVSEKAGLRAMPTFHFYLNGLKADDLVGADNAKLVQHINRLASEE</sequence>
<keyword evidence="1 3" id="KW-1015">Disulfide bond</keyword>
<evidence type="ECO:0000256" key="1">
    <source>
        <dbReference type="ARBA" id="ARBA00023157"/>
    </source>
</evidence>
<dbReference type="InterPro" id="IPR013766">
    <property type="entry name" value="Thioredoxin_domain"/>
</dbReference>
<evidence type="ECO:0000313" key="6">
    <source>
        <dbReference type="Proteomes" id="UP000696485"/>
    </source>
</evidence>
<dbReference type="PANTHER" id="PTHR46115">
    <property type="entry name" value="THIOREDOXIN-LIKE PROTEIN 1"/>
    <property type="match status" value="1"/>
</dbReference>
<gene>
    <name evidence="5" type="primary">TRX2_1</name>
    <name evidence="5" type="ORF">BG006_001719</name>
</gene>
<feature type="disulfide bond" description="Redox-active" evidence="3">
    <location>
        <begin position="30"/>
        <end position="33"/>
    </location>
</feature>
<dbReference type="PIRSF" id="PIRSF000077">
    <property type="entry name" value="Thioredoxin"/>
    <property type="match status" value="1"/>
</dbReference>
<evidence type="ECO:0000256" key="3">
    <source>
        <dbReference type="PIRSR" id="PIRSR000077-4"/>
    </source>
</evidence>
<dbReference type="CDD" id="cd02947">
    <property type="entry name" value="TRX_family"/>
    <property type="match status" value="1"/>
</dbReference>
<dbReference type="Pfam" id="PF00085">
    <property type="entry name" value="Thioredoxin"/>
    <property type="match status" value="1"/>
</dbReference>
<comment type="similarity">
    <text evidence="2">Belongs to the thioredoxin family.</text>
</comment>
<dbReference type="InterPro" id="IPR036249">
    <property type="entry name" value="Thioredoxin-like_sf"/>
</dbReference>
<organism evidence="5 6">
    <name type="scientific">Podila minutissima</name>
    <dbReference type="NCBI Taxonomy" id="64525"/>
    <lineage>
        <taxon>Eukaryota</taxon>
        <taxon>Fungi</taxon>
        <taxon>Fungi incertae sedis</taxon>
        <taxon>Mucoromycota</taxon>
        <taxon>Mortierellomycotina</taxon>
        <taxon>Mortierellomycetes</taxon>
        <taxon>Mortierellales</taxon>
        <taxon>Mortierellaceae</taxon>
        <taxon>Podila</taxon>
    </lineage>
</organism>
<keyword evidence="3" id="KW-0676">Redox-active center</keyword>
<feature type="domain" description="Thioredoxin" evidence="4">
    <location>
        <begin position="1"/>
        <end position="106"/>
    </location>
</feature>
<dbReference type="AlphaFoldDB" id="A0A9P5VPA0"/>
<reference evidence="5" key="1">
    <citation type="journal article" date="2020" name="Fungal Divers.">
        <title>Resolving the Mortierellaceae phylogeny through synthesis of multi-gene phylogenetics and phylogenomics.</title>
        <authorList>
            <person name="Vandepol N."/>
            <person name="Liber J."/>
            <person name="Desiro A."/>
            <person name="Na H."/>
            <person name="Kennedy M."/>
            <person name="Barry K."/>
            <person name="Grigoriev I.V."/>
            <person name="Miller A.N."/>
            <person name="O'Donnell K."/>
            <person name="Stajich J.E."/>
            <person name="Bonito G."/>
        </authorList>
    </citation>
    <scope>NUCLEOTIDE SEQUENCE</scope>
    <source>
        <strain evidence="5">NVP1</strain>
    </source>
</reference>
<comment type="caution">
    <text evidence="5">The sequence shown here is derived from an EMBL/GenBank/DDBJ whole genome shotgun (WGS) entry which is preliminary data.</text>
</comment>
<evidence type="ECO:0000259" key="4">
    <source>
        <dbReference type="PROSITE" id="PS51352"/>
    </source>
</evidence>
<dbReference type="EMBL" id="JAAAUY010000135">
    <property type="protein sequence ID" value="KAF9334679.1"/>
    <property type="molecule type" value="Genomic_DNA"/>
</dbReference>
<name>A0A9P5VPA0_9FUNG</name>
<evidence type="ECO:0000256" key="2">
    <source>
        <dbReference type="PIRNR" id="PIRNR000077"/>
    </source>
</evidence>
<protein>
    <recommendedName>
        <fullName evidence="2">Thioredoxin</fullName>
    </recommendedName>
</protein>
<keyword evidence="6" id="KW-1185">Reference proteome</keyword>
<evidence type="ECO:0000313" key="5">
    <source>
        <dbReference type="EMBL" id="KAF9334679.1"/>
    </source>
</evidence>
<dbReference type="Gene3D" id="3.40.30.10">
    <property type="entry name" value="Glutaredoxin"/>
    <property type="match status" value="1"/>
</dbReference>
<dbReference type="SUPFAM" id="SSF52833">
    <property type="entry name" value="Thioredoxin-like"/>
    <property type="match status" value="1"/>
</dbReference>
<dbReference type="InterPro" id="IPR005746">
    <property type="entry name" value="Thioredoxin"/>
</dbReference>
<dbReference type="GO" id="GO:0015035">
    <property type="term" value="F:protein-disulfide reductase activity"/>
    <property type="evidence" value="ECO:0007669"/>
    <property type="project" value="InterPro"/>
</dbReference>